<keyword evidence="2" id="KW-0378">Hydrolase</keyword>
<accession>W9NMD5</accession>
<dbReference type="SUPFAM" id="SSF53474">
    <property type="entry name" value="alpha/beta-Hydrolases"/>
    <property type="match status" value="1"/>
</dbReference>
<dbReference type="HOGENOM" id="CLU_006586_10_6_1"/>
<evidence type="ECO:0000313" key="5">
    <source>
        <dbReference type="EMBL" id="EXA31172.1"/>
    </source>
</evidence>
<organism evidence="5">
    <name type="scientific">Fusarium oxysporum f. sp. pisi HDV247</name>
    <dbReference type="NCBI Taxonomy" id="1080344"/>
    <lineage>
        <taxon>Eukaryota</taxon>
        <taxon>Fungi</taxon>
        <taxon>Dikarya</taxon>
        <taxon>Ascomycota</taxon>
        <taxon>Pezizomycotina</taxon>
        <taxon>Sordariomycetes</taxon>
        <taxon>Hypocreomycetidae</taxon>
        <taxon>Hypocreales</taxon>
        <taxon>Nectriaceae</taxon>
        <taxon>Fusarium</taxon>
        <taxon>Fusarium oxysporum species complex</taxon>
    </lineage>
</organism>
<dbReference type="Proteomes" id="UP000030751">
    <property type="component" value="Unassembled WGS sequence"/>
</dbReference>
<keyword evidence="3" id="KW-0732">Signal</keyword>
<evidence type="ECO:0000256" key="2">
    <source>
        <dbReference type="ARBA" id="ARBA00022801"/>
    </source>
</evidence>
<reference evidence="5" key="2">
    <citation type="submission" date="2012-05" db="EMBL/GenBank/DDBJ databases">
        <title>Annotation of the Genome Sequence of Fusarium oxysporum HDV247.</title>
        <authorList>
            <consortium name="The Broad Institute Genomics Platform"/>
            <person name="Ma L.-J."/>
            <person name="Corby-Kistler H."/>
            <person name="Broz K."/>
            <person name="Gale L.R."/>
            <person name="Jonkers W."/>
            <person name="O'Donnell K."/>
            <person name="Ploetz R."/>
            <person name="Steinberg C."/>
            <person name="Schwartz D.C."/>
            <person name="VanEtten H."/>
            <person name="Zhou S."/>
            <person name="Young S.K."/>
            <person name="Zeng Q."/>
            <person name="Gargeya S."/>
            <person name="Fitzgerald M."/>
            <person name="Abouelleil A."/>
            <person name="Alvarado L."/>
            <person name="Chapman S.B."/>
            <person name="Gainer-Dewar J."/>
            <person name="Goldberg J."/>
            <person name="Griggs A."/>
            <person name="Gujja S."/>
            <person name="Hansen M."/>
            <person name="Howarth C."/>
            <person name="Imamovic A."/>
            <person name="Ireland A."/>
            <person name="Larimer J."/>
            <person name="McCowan C."/>
            <person name="Murphy C."/>
            <person name="Pearson M."/>
            <person name="Poon T.W."/>
            <person name="Priest M."/>
            <person name="Roberts A."/>
            <person name="Saif S."/>
            <person name="Shea T."/>
            <person name="Sykes S."/>
            <person name="Wortman J."/>
            <person name="Nusbaum C."/>
            <person name="Birren B."/>
        </authorList>
    </citation>
    <scope>NUCLEOTIDE SEQUENCE</scope>
    <source>
        <strain evidence="5">HDV247</strain>
    </source>
</reference>
<sequence length="437" mass="47666">MQRALKLIFHMLWALPFLAPLSWATPTTHISTPIVNIRNGTLAGSYDSVRHQDAFLGVPFAASPTGNLRFSLPQPPKPWKGIKSAKSYGPLCLGNSAGLVGFSQNTSAPMSEDCLQINIIRPSGINKSRKLPVFAWIHGGAWVEGSAGDPRYNGSFLVETGAIAQSGGPLSSSSYRNATETEAYSNKVLEETGCTEAKDQLSCLRAIPAKALRRVSQMLPTAWVVDGELFTSTGSRLLESGSFVKVPLLTGSNRNEGTSFTQLLGLTVNSDDEFLASVKGLLGRPVEEAALANWSTLYQMEVDRPSPAGLGSILSNPDPQLGAQYGKTSLWLGDALFTAGRRFANQKWADYRTPSYSYFFDTLPANLDLETLGVAHFQEIPFTFANTKAIGWDTDPFPSEHKKRQKYLKLAEIMSRMWISFVVTGSPNFHYSKSSLP</sequence>
<comment type="similarity">
    <text evidence="1">Belongs to the type-B carboxylesterase/lipase family.</text>
</comment>
<feature type="chain" id="PRO_5004926306" description="Carboxylesterase type B domain-containing protein" evidence="3">
    <location>
        <begin position="25"/>
        <end position="437"/>
    </location>
</feature>
<evidence type="ECO:0000259" key="4">
    <source>
        <dbReference type="Pfam" id="PF00135"/>
    </source>
</evidence>
<dbReference type="Pfam" id="PF00135">
    <property type="entry name" value="COesterase"/>
    <property type="match status" value="1"/>
</dbReference>
<dbReference type="InterPro" id="IPR002018">
    <property type="entry name" value="CarbesteraseB"/>
</dbReference>
<dbReference type="OrthoDB" id="408631at2759"/>
<dbReference type="PANTHER" id="PTHR43918">
    <property type="entry name" value="ACETYLCHOLINESTERASE"/>
    <property type="match status" value="1"/>
</dbReference>
<feature type="domain" description="Carboxylesterase type B" evidence="4">
    <location>
        <begin position="32"/>
        <end position="161"/>
    </location>
</feature>
<evidence type="ECO:0000256" key="1">
    <source>
        <dbReference type="ARBA" id="ARBA00005964"/>
    </source>
</evidence>
<proteinExistence type="inferred from homology"/>
<dbReference type="PANTHER" id="PTHR43918:SF4">
    <property type="entry name" value="CARBOXYLIC ESTER HYDROLASE"/>
    <property type="match status" value="1"/>
</dbReference>
<protein>
    <recommendedName>
        <fullName evidence="4">Carboxylesterase type B domain-containing protein</fullName>
    </recommendedName>
</protein>
<dbReference type="AlphaFoldDB" id="W9NMD5"/>
<dbReference type="Gene3D" id="3.40.50.1820">
    <property type="entry name" value="alpha/beta hydrolase"/>
    <property type="match status" value="2"/>
</dbReference>
<evidence type="ECO:0000256" key="3">
    <source>
        <dbReference type="SAM" id="SignalP"/>
    </source>
</evidence>
<name>W9NMD5_FUSOX</name>
<feature type="signal peptide" evidence="3">
    <location>
        <begin position="1"/>
        <end position="24"/>
    </location>
</feature>
<reference evidence="5" key="1">
    <citation type="submission" date="2011-10" db="EMBL/GenBank/DDBJ databases">
        <title>The Genome Sequence of Fusarium oxysporum HDV247.</title>
        <authorList>
            <consortium name="The Broad Institute Genome Sequencing Platform"/>
            <person name="Ma L.-J."/>
            <person name="Gale L.R."/>
            <person name="Schwartz D.C."/>
            <person name="Zhou S."/>
            <person name="Corby-Kistler H."/>
            <person name="Young S.K."/>
            <person name="Zeng Q."/>
            <person name="Gargeya S."/>
            <person name="Fitzgerald M."/>
            <person name="Haas B."/>
            <person name="Abouelleil A."/>
            <person name="Alvarado L."/>
            <person name="Arachchi H.M."/>
            <person name="Berlin A."/>
            <person name="Brown A."/>
            <person name="Chapman S.B."/>
            <person name="Chen Z."/>
            <person name="Dunbar C."/>
            <person name="Freedman E."/>
            <person name="Gearin G."/>
            <person name="Goldberg J."/>
            <person name="Griggs A."/>
            <person name="Gujja S."/>
            <person name="Heiman D."/>
            <person name="Howarth C."/>
            <person name="Larson L."/>
            <person name="Lui A."/>
            <person name="MacDonald P.J.P."/>
            <person name="Montmayeur A."/>
            <person name="Murphy C."/>
            <person name="Neiman D."/>
            <person name="Pearson M."/>
            <person name="Priest M."/>
            <person name="Roberts A."/>
            <person name="Saif S."/>
            <person name="Shea T."/>
            <person name="Shenoy N."/>
            <person name="Sisk P."/>
            <person name="Stolte C."/>
            <person name="Sykes S."/>
            <person name="Wortman J."/>
            <person name="Nusbaum C."/>
            <person name="Birren B."/>
        </authorList>
    </citation>
    <scope>NUCLEOTIDE SEQUENCE [LARGE SCALE GENOMIC DNA]</scope>
    <source>
        <strain evidence="5">HDV247</strain>
    </source>
</reference>
<dbReference type="EMBL" id="JH651022">
    <property type="protein sequence ID" value="EXA31172.1"/>
    <property type="molecule type" value="Genomic_DNA"/>
</dbReference>
<dbReference type="InterPro" id="IPR029058">
    <property type="entry name" value="AB_hydrolase_fold"/>
</dbReference>
<dbReference type="InterPro" id="IPR050654">
    <property type="entry name" value="AChE-related_enzymes"/>
</dbReference>
<dbReference type="GO" id="GO:0052689">
    <property type="term" value="F:carboxylic ester hydrolase activity"/>
    <property type="evidence" value="ECO:0007669"/>
    <property type="project" value="TreeGrafter"/>
</dbReference>
<gene>
    <name evidence="5" type="ORF">FOVG_17490</name>
</gene>
<dbReference type="ESTHER" id="fusof-f9fiu4">
    <property type="family name" value="Fungal_carboxylesterase_lipase"/>
</dbReference>